<keyword evidence="7 9" id="KW-0238">DNA-binding</keyword>
<evidence type="ECO:0000256" key="5">
    <source>
        <dbReference type="ARBA" id="ARBA00022771"/>
    </source>
</evidence>
<evidence type="ECO:0000259" key="12">
    <source>
        <dbReference type="Pfam" id="PF04057"/>
    </source>
</evidence>
<feature type="domain" description="Replication factor-A protein 1 N-terminal" evidence="12">
    <location>
        <begin position="4"/>
        <end position="103"/>
    </location>
</feature>
<dbReference type="EMBL" id="CENE01000004">
    <property type="protein sequence ID" value="CEQ39929.1"/>
    <property type="molecule type" value="Genomic_DNA"/>
</dbReference>
<keyword evidence="4 9" id="KW-0479">Metal-binding</keyword>
<name>A0A0D6EIX5_SPOSA</name>
<dbReference type="GO" id="GO:0006260">
    <property type="term" value="P:DNA replication"/>
    <property type="evidence" value="ECO:0007669"/>
    <property type="project" value="UniProtKB-KW"/>
</dbReference>
<evidence type="ECO:0000256" key="7">
    <source>
        <dbReference type="ARBA" id="ARBA00023125"/>
    </source>
</evidence>
<dbReference type="InterPro" id="IPR012340">
    <property type="entry name" value="NA-bd_OB-fold"/>
</dbReference>
<evidence type="ECO:0000313" key="15">
    <source>
        <dbReference type="EMBL" id="CEQ39929.1"/>
    </source>
</evidence>
<feature type="domain" description="OB" evidence="11">
    <location>
        <begin position="197"/>
        <end position="279"/>
    </location>
</feature>
<feature type="domain" description="Replication factor A C-terminal" evidence="13">
    <location>
        <begin position="461"/>
        <end position="605"/>
    </location>
</feature>
<protein>
    <recommendedName>
        <fullName evidence="9">Replication protein A subunit</fullName>
    </recommendedName>
</protein>
<dbReference type="PANTHER" id="PTHR47165:SF4">
    <property type="entry name" value="OS03G0429900 PROTEIN"/>
    <property type="match status" value="1"/>
</dbReference>
<dbReference type="Pfam" id="PF08646">
    <property type="entry name" value="Rep_fac-A_C"/>
    <property type="match status" value="1"/>
</dbReference>
<dbReference type="GO" id="GO:0000781">
    <property type="term" value="C:chromosome, telomeric region"/>
    <property type="evidence" value="ECO:0007669"/>
    <property type="project" value="UniProtKB-ARBA"/>
</dbReference>
<reference evidence="16" key="1">
    <citation type="submission" date="2015-02" db="EMBL/GenBank/DDBJ databases">
        <authorList>
            <person name="Gon?alves P."/>
        </authorList>
    </citation>
    <scope>NUCLEOTIDE SEQUENCE [LARGE SCALE GENOMIC DNA]</scope>
</reference>
<dbReference type="Gene3D" id="2.40.50.140">
    <property type="entry name" value="Nucleic acid-binding proteins"/>
    <property type="match status" value="4"/>
</dbReference>
<evidence type="ECO:0000256" key="10">
    <source>
        <dbReference type="SAM" id="MobiDB-lite"/>
    </source>
</evidence>
<keyword evidence="16" id="KW-1185">Reference proteome</keyword>
<evidence type="ECO:0000256" key="4">
    <source>
        <dbReference type="ARBA" id="ARBA00022723"/>
    </source>
</evidence>
<dbReference type="Pfam" id="PF16900">
    <property type="entry name" value="REPA_OB_2"/>
    <property type="match status" value="1"/>
</dbReference>
<dbReference type="InterPro" id="IPR004591">
    <property type="entry name" value="Rfa1"/>
</dbReference>
<dbReference type="FunFam" id="2.40.50.140:FF:000090">
    <property type="entry name" value="Replication protein A subunit"/>
    <property type="match status" value="1"/>
</dbReference>
<dbReference type="CDD" id="cd04476">
    <property type="entry name" value="RPA1_DBD_C"/>
    <property type="match status" value="1"/>
</dbReference>
<evidence type="ECO:0000259" key="14">
    <source>
        <dbReference type="Pfam" id="PF16900"/>
    </source>
</evidence>
<keyword evidence="3 9" id="KW-0235">DNA replication</keyword>
<dbReference type="InterPro" id="IPR004365">
    <property type="entry name" value="NA-bd_OB_tRNA"/>
</dbReference>
<dbReference type="GO" id="GO:0006281">
    <property type="term" value="P:DNA repair"/>
    <property type="evidence" value="ECO:0007669"/>
    <property type="project" value="InterPro"/>
</dbReference>
<keyword evidence="5 9" id="KW-0863">Zinc-finger</keyword>
<comment type="subcellular location">
    <subcellularLocation>
        <location evidence="1 9">Nucleus</location>
    </subcellularLocation>
</comment>
<comment type="subunit">
    <text evidence="9">Component of the heterotrimeric canonical replication protein A complex (RPA).</text>
</comment>
<feature type="domain" description="Replication protein A OB" evidence="14">
    <location>
        <begin position="304"/>
        <end position="401"/>
    </location>
</feature>
<feature type="region of interest" description="Disordered" evidence="10">
    <location>
        <begin position="136"/>
        <end position="181"/>
    </location>
</feature>
<evidence type="ECO:0000259" key="11">
    <source>
        <dbReference type="Pfam" id="PF01336"/>
    </source>
</evidence>
<dbReference type="OrthoDB" id="1751331at2759"/>
<dbReference type="Pfam" id="PF01336">
    <property type="entry name" value="tRNA_anti-codon"/>
    <property type="match status" value="1"/>
</dbReference>
<organism evidence="15 16">
    <name type="scientific">Sporidiobolus salmonicolor</name>
    <name type="common">Yeast-like fungus</name>
    <name type="synonym">Sporobolomyces salmonicolor</name>
    <dbReference type="NCBI Taxonomy" id="5005"/>
    <lineage>
        <taxon>Eukaryota</taxon>
        <taxon>Fungi</taxon>
        <taxon>Dikarya</taxon>
        <taxon>Basidiomycota</taxon>
        <taxon>Pucciniomycotina</taxon>
        <taxon>Microbotryomycetes</taxon>
        <taxon>Sporidiobolales</taxon>
        <taxon>Sporidiobolaceae</taxon>
        <taxon>Sporobolomyces</taxon>
    </lineage>
</organism>
<evidence type="ECO:0000313" key="16">
    <source>
        <dbReference type="Proteomes" id="UP000243876"/>
    </source>
</evidence>
<evidence type="ECO:0000256" key="3">
    <source>
        <dbReference type="ARBA" id="ARBA00022705"/>
    </source>
</evidence>
<dbReference type="GO" id="GO:0008270">
    <property type="term" value="F:zinc ion binding"/>
    <property type="evidence" value="ECO:0007669"/>
    <property type="project" value="UniProtKB-KW"/>
</dbReference>
<dbReference type="CDD" id="cd04475">
    <property type="entry name" value="RPA1_DBD_B"/>
    <property type="match status" value="1"/>
</dbReference>
<gene>
    <name evidence="15" type="primary">SPOSA6832_01476</name>
</gene>
<evidence type="ECO:0000256" key="2">
    <source>
        <dbReference type="ARBA" id="ARBA00005690"/>
    </source>
</evidence>
<dbReference type="InterPro" id="IPR007199">
    <property type="entry name" value="Rep_factor-A_N"/>
</dbReference>
<dbReference type="PANTHER" id="PTHR47165">
    <property type="entry name" value="OS03G0429900 PROTEIN"/>
    <property type="match status" value="1"/>
</dbReference>
<dbReference type="CDD" id="cd04474">
    <property type="entry name" value="RPA1_DBD_A"/>
    <property type="match status" value="1"/>
</dbReference>
<proteinExistence type="inferred from homology"/>
<evidence type="ECO:0000256" key="6">
    <source>
        <dbReference type="ARBA" id="ARBA00022833"/>
    </source>
</evidence>
<keyword evidence="6 9" id="KW-0862">Zinc</keyword>
<evidence type="ECO:0000259" key="13">
    <source>
        <dbReference type="Pfam" id="PF08646"/>
    </source>
</evidence>
<dbReference type="InterPro" id="IPR031657">
    <property type="entry name" value="REPA_OB_2"/>
</dbReference>
<evidence type="ECO:0000256" key="1">
    <source>
        <dbReference type="ARBA" id="ARBA00004123"/>
    </source>
</evidence>
<evidence type="ECO:0000256" key="9">
    <source>
        <dbReference type="RuleBase" id="RU364130"/>
    </source>
</evidence>
<keyword evidence="8 9" id="KW-0539">Nucleus</keyword>
<dbReference type="GO" id="GO:0003677">
    <property type="term" value="F:DNA binding"/>
    <property type="evidence" value="ECO:0007669"/>
    <property type="project" value="UniProtKB-KW"/>
</dbReference>
<dbReference type="GO" id="GO:0007004">
    <property type="term" value="P:telomere maintenance via telomerase"/>
    <property type="evidence" value="ECO:0007669"/>
    <property type="project" value="UniProtKB-ARBA"/>
</dbReference>
<dbReference type="InterPro" id="IPR013955">
    <property type="entry name" value="Rep_factor-A_C"/>
</dbReference>
<dbReference type="Pfam" id="PF04057">
    <property type="entry name" value="Rep-A_N"/>
    <property type="match status" value="1"/>
</dbReference>
<dbReference type="CDD" id="cd04477">
    <property type="entry name" value="RPA1N"/>
    <property type="match status" value="1"/>
</dbReference>
<dbReference type="AlphaFoldDB" id="A0A0D6EIX5"/>
<dbReference type="NCBIfam" id="TIGR00617">
    <property type="entry name" value="rpa1"/>
    <property type="match status" value="1"/>
</dbReference>
<dbReference type="FunFam" id="2.40.50.140:FF:000117">
    <property type="entry name" value="Replication protein A subunit"/>
    <property type="match status" value="1"/>
</dbReference>
<comment type="similarity">
    <text evidence="2 9">Belongs to the replication factor A protein 1 family.</text>
</comment>
<dbReference type="SUPFAM" id="SSF50249">
    <property type="entry name" value="Nucleic acid-binding proteins"/>
    <property type="match status" value="4"/>
</dbReference>
<comment type="function">
    <text evidence="9">As part of the replication protein A (RPA/RP-A), a single-stranded DNA-binding heterotrimeric complex, may play an essential role in DNA replication, recombination and repair. Binds and stabilizes single-stranded DNA intermediates, preventing complementary DNA reannealing and recruiting different proteins involved in DNA metabolism.</text>
</comment>
<dbReference type="GO" id="GO:0006310">
    <property type="term" value="P:DNA recombination"/>
    <property type="evidence" value="ECO:0007669"/>
    <property type="project" value="InterPro"/>
</dbReference>
<dbReference type="FunFam" id="2.40.50.140:FF:000064">
    <property type="entry name" value="Replication protein A subunit"/>
    <property type="match status" value="1"/>
</dbReference>
<evidence type="ECO:0000256" key="8">
    <source>
        <dbReference type="ARBA" id="ARBA00023242"/>
    </source>
</evidence>
<dbReference type="FunFam" id="2.40.50.140:FF:000041">
    <property type="entry name" value="Replication protein A subunit"/>
    <property type="match status" value="1"/>
</dbReference>
<dbReference type="InterPro" id="IPR047192">
    <property type="entry name" value="Euk_RPA1_DBD_C"/>
</dbReference>
<accession>A0A0D6EIX5</accession>
<dbReference type="Proteomes" id="UP000243876">
    <property type="component" value="Unassembled WGS sequence"/>
</dbReference>
<sequence>MSPLSTGAISAMYQGIEDQVSTEPVVQVLSVKKVASSGANGTDRYRLILSDGEHFAQAMLATALNDFVAGDAPVVTKNSIIKLLTYAVNDVQTRRIIICLTLEPFADPCDKIGNPTTIDNISAGAVPAGGDVQMRGVARSPAPEAPAPQAQALAGRGGSNASKTAAVKRGGGGFKGKTDPNAPIYPIESLSPYQNKWTIKARVTSKSEIRHWSNQRGDGKLFSVNLLDESGEIRATGFNDACDNLYPILEEGKVYRISKARVNIAKKQFTNLNNEYEIMFEKGTEVELDDDDAAPKMKFSFTELAELTSIEKDGTCDVLGVVQDNGQLSEITAKATQKQIKKRELTIVDRSQYSCRVTLWGRQAETWQDVNGGIIALKGVKVGDFGGRSLSVGGSATIVIDPDIEEAHQLRGWYDTQGQNQSFAAHSNSMASGGGSFKPDAFKTLRDVVDENLGMSDKPDFFATRATITYIKGDNMSYPACPTDRCNKKMSQEGDDLWRCEKCEMTYPAPQYRYILSLAVNDYTSQIWLSGFNEVGQEILGKTADEMQQLKDDDEQQFTAIITSALGKQFNFNVKAKADSFGDQTKVRYQLQRLAPVNFVEAAKSMYETCMTGWA</sequence>
<dbReference type="GO" id="GO:0005662">
    <property type="term" value="C:DNA replication factor A complex"/>
    <property type="evidence" value="ECO:0007669"/>
    <property type="project" value="UniProtKB-ARBA"/>
</dbReference>